<dbReference type="GeneID" id="103252638"/>
<dbReference type="InterPro" id="IPR018170">
    <property type="entry name" value="Aldo/ket_reductase_CS"/>
</dbReference>
<protein>
    <submittedName>
        <fullName evidence="6">Aldo-keto reductase family 1 member C3 homolog</fullName>
    </submittedName>
</protein>
<evidence type="ECO:0000256" key="1">
    <source>
        <dbReference type="ARBA" id="ARBA00007905"/>
    </source>
</evidence>
<keyword evidence="3" id="KW-0560">Oxidoreductase</keyword>
<reference evidence="6" key="1">
    <citation type="submission" date="2025-08" db="UniProtKB">
        <authorList>
            <consortium name="RefSeq"/>
        </authorList>
    </citation>
    <scope>IDENTIFICATION</scope>
</reference>
<dbReference type="Gene3D" id="3.20.20.100">
    <property type="entry name" value="NADP-dependent oxidoreductase domain"/>
    <property type="match status" value="1"/>
</dbReference>
<evidence type="ECO:0000259" key="4">
    <source>
        <dbReference type="Pfam" id="PF00248"/>
    </source>
</evidence>
<dbReference type="InterPro" id="IPR036812">
    <property type="entry name" value="NAD(P)_OxRdtase_dom_sf"/>
</dbReference>
<sequence>MDSRHQCVELNDGHFMPVLGFGTYAPPQVPRSRVVEITKLAIETGFRHIDSAYVYDNEEQVGLAIRSKMADGFVKREDIFYTSKVLRI</sequence>
<accession>A0A3Q0DPW3</accession>
<comment type="similarity">
    <text evidence="1">Belongs to the aldo/keto reductase family.</text>
</comment>
<feature type="domain" description="NADP-dependent oxidoreductase" evidence="4">
    <location>
        <begin position="19"/>
        <end position="85"/>
    </location>
</feature>
<organism evidence="5 6">
    <name type="scientific">Carlito syrichta</name>
    <name type="common">Philippine tarsier</name>
    <name type="synonym">Tarsius syrichta</name>
    <dbReference type="NCBI Taxonomy" id="1868482"/>
    <lineage>
        <taxon>Eukaryota</taxon>
        <taxon>Metazoa</taxon>
        <taxon>Chordata</taxon>
        <taxon>Craniata</taxon>
        <taxon>Vertebrata</taxon>
        <taxon>Euteleostomi</taxon>
        <taxon>Mammalia</taxon>
        <taxon>Eutheria</taxon>
        <taxon>Euarchontoglires</taxon>
        <taxon>Primates</taxon>
        <taxon>Haplorrhini</taxon>
        <taxon>Tarsiiformes</taxon>
        <taxon>Tarsiidae</taxon>
        <taxon>Carlito</taxon>
    </lineage>
</organism>
<name>A0A3Q0DPW3_CARSF</name>
<dbReference type="SUPFAM" id="SSF51430">
    <property type="entry name" value="NAD(P)-linked oxidoreductase"/>
    <property type="match status" value="1"/>
</dbReference>
<dbReference type="PROSITE" id="PS00798">
    <property type="entry name" value="ALDOKETO_REDUCTASE_1"/>
    <property type="match status" value="1"/>
</dbReference>
<evidence type="ECO:0000313" key="5">
    <source>
        <dbReference type="Proteomes" id="UP000189704"/>
    </source>
</evidence>
<evidence type="ECO:0000313" key="6">
    <source>
        <dbReference type="RefSeq" id="XP_021564482.1"/>
    </source>
</evidence>
<dbReference type="KEGG" id="csyr:103252638"/>
<proteinExistence type="inferred from homology"/>
<dbReference type="InterPro" id="IPR020471">
    <property type="entry name" value="AKR"/>
</dbReference>
<dbReference type="Pfam" id="PF00248">
    <property type="entry name" value="Aldo_ket_red"/>
    <property type="match status" value="1"/>
</dbReference>
<dbReference type="InterPro" id="IPR023210">
    <property type="entry name" value="NADP_OxRdtase_dom"/>
</dbReference>
<dbReference type="STRING" id="1868482.ENSTSYP00000008680"/>
<keyword evidence="2" id="KW-0521">NADP</keyword>
<dbReference type="GO" id="GO:0016491">
    <property type="term" value="F:oxidoreductase activity"/>
    <property type="evidence" value="ECO:0007669"/>
    <property type="project" value="UniProtKB-KW"/>
</dbReference>
<evidence type="ECO:0000256" key="3">
    <source>
        <dbReference type="ARBA" id="ARBA00023002"/>
    </source>
</evidence>
<dbReference type="AlphaFoldDB" id="A0A3Q0DPW3"/>
<dbReference type="RefSeq" id="XP_021564482.1">
    <property type="nucleotide sequence ID" value="XM_021708807.1"/>
</dbReference>
<dbReference type="Proteomes" id="UP000189704">
    <property type="component" value="Unplaced"/>
</dbReference>
<dbReference type="OrthoDB" id="416253at2759"/>
<dbReference type="PANTHER" id="PTHR11732">
    <property type="entry name" value="ALDO/KETO REDUCTASE"/>
    <property type="match status" value="1"/>
</dbReference>
<keyword evidence="5" id="KW-1185">Reference proteome</keyword>
<evidence type="ECO:0000256" key="2">
    <source>
        <dbReference type="ARBA" id="ARBA00022857"/>
    </source>
</evidence>
<gene>
    <name evidence="6" type="primary">LOC103252638</name>
</gene>